<keyword evidence="1" id="KW-0812">Transmembrane</keyword>
<accession>A0A1H4Q827</accession>
<keyword evidence="3" id="KW-1185">Reference proteome</keyword>
<organism evidence="2 3">
    <name type="scientific">Pseudomonas saponiphila</name>
    <dbReference type="NCBI Taxonomy" id="556534"/>
    <lineage>
        <taxon>Bacteria</taxon>
        <taxon>Pseudomonadati</taxon>
        <taxon>Pseudomonadota</taxon>
        <taxon>Gammaproteobacteria</taxon>
        <taxon>Pseudomonadales</taxon>
        <taxon>Pseudomonadaceae</taxon>
        <taxon>Pseudomonas</taxon>
    </lineage>
</organism>
<dbReference type="EMBL" id="FNTJ01000001">
    <property type="protein sequence ID" value="SEC15783.1"/>
    <property type="molecule type" value="Genomic_DNA"/>
</dbReference>
<keyword evidence="1" id="KW-1133">Transmembrane helix</keyword>
<evidence type="ECO:0000313" key="3">
    <source>
        <dbReference type="Proteomes" id="UP000198982"/>
    </source>
</evidence>
<protein>
    <submittedName>
        <fullName evidence="2">Uncharacterized protein</fullName>
    </submittedName>
</protein>
<gene>
    <name evidence="2" type="ORF">SAMN05216178_3659</name>
</gene>
<evidence type="ECO:0000313" key="2">
    <source>
        <dbReference type="EMBL" id="SEC15783.1"/>
    </source>
</evidence>
<keyword evidence="1" id="KW-0472">Membrane</keyword>
<sequence length="206" mass="23175">MNNPLHEYRATNSQGELRMSHLIINSLVVICFAMVGSGCTSYTSKPPINEHFEPKTKETISNFTYEIDSPWKDSRFRKSAYEATQKIIPNAQDNSSQLTPTPTPTPELEIKISEFSSGGACVQDYLTGLSLGLIPSWCTRSRVFKFDYILNNNHGFCRQKTYSINSTVFSHLTALPFALLSTENQPLTIYQAALKDFLQEGQCTSR</sequence>
<evidence type="ECO:0000256" key="1">
    <source>
        <dbReference type="SAM" id="Phobius"/>
    </source>
</evidence>
<dbReference type="Proteomes" id="UP000198982">
    <property type="component" value="Unassembled WGS sequence"/>
</dbReference>
<feature type="transmembrane region" description="Helical" evidence="1">
    <location>
        <begin position="21"/>
        <end position="43"/>
    </location>
</feature>
<reference evidence="3" key="1">
    <citation type="submission" date="2016-10" db="EMBL/GenBank/DDBJ databases">
        <authorList>
            <person name="Varghese N."/>
            <person name="Submissions S."/>
        </authorList>
    </citation>
    <scope>NUCLEOTIDE SEQUENCE [LARGE SCALE GENOMIC DNA]</scope>
    <source>
        <strain evidence="3">DSM 9751</strain>
    </source>
</reference>
<proteinExistence type="predicted"/>
<dbReference type="AlphaFoldDB" id="A0A1H4Q827"/>
<dbReference type="RefSeq" id="WP_244168904.1">
    <property type="nucleotide sequence ID" value="NZ_FNTJ01000001.1"/>
</dbReference>
<name>A0A1H4Q827_9PSED</name>